<evidence type="ECO:0000313" key="2">
    <source>
        <dbReference type="EMBL" id="SEO07657.1"/>
    </source>
</evidence>
<protein>
    <submittedName>
        <fullName evidence="2">Uncharacterized protein</fullName>
    </submittedName>
</protein>
<comment type="caution">
    <text evidence="2">The sequence shown here is derived from an EMBL/GenBank/DDBJ whole genome shotgun (WGS) entry which is preliminary data.</text>
</comment>
<dbReference type="Proteomes" id="UP000199735">
    <property type="component" value="Unassembled WGS sequence"/>
</dbReference>
<reference evidence="2 3" key="1">
    <citation type="submission" date="2016-10" db="EMBL/GenBank/DDBJ databases">
        <authorList>
            <person name="Varghese N."/>
            <person name="Submissions S."/>
        </authorList>
    </citation>
    <scope>NUCLEOTIDE SEQUENCE [LARGE SCALE GENOMIC DNA]</scope>
    <source>
        <strain evidence="2 3">DSM 21619</strain>
    </source>
</reference>
<keyword evidence="1" id="KW-1133">Transmembrane helix</keyword>
<dbReference type="AlphaFoldDB" id="A0AAX2EJR2"/>
<evidence type="ECO:0000313" key="3">
    <source>
        <dbReference type="Proteomes" id="UP000199735"/>
    </source>
</evidence>
<dbReference type="RefSeq" id="WP_093881531.1">
    <property type="nucleotide sequence ID" value="NZ_FOCD01000006.1"/>
</dbReference>
<keyword evidence="1" id="KW-0812">Transmembrane</keyword>
<proteinExistence type="predicted"/>
<feature type="transmembrane region" description="Helical" evidence="1">
    <location>
        <begin position="38"/>
        <end position="57"/>
    </location>
</feature>
<evidence type="ECO:0000256" key="1">
    <source>
        <dbReference type="SAM" id="Phobius"/>
    </source>
</evidence>
<feature type="transmembrane region" description="Helical" evidence="1">
    <location>
        <begin position="6"/>
        <end position="26"/>
    </location>
</feature>
<name>A0AAX2EJR2_9BACI</name>
<sequence length="60" mass="6961">MFELVNQYFIPFIVIVLALLALTIFIRVKSAKTKKDRVIYNSYSVILGVFLVMLVAYKFV</sequence>
<gene>
    <name evidence="2" type="ORF">SAMN04489762_3427</name>
</gene>
<dbReference type="EMBL" id="FOCD01000006">
    <property type="protein sequence ID" value="SEO07657.1"/>
    <property type="molecule type" value="Genomic_DNA"/>
</dbReference>
<accession>A0AAX2EJR2</accession>
<organism evidence="2 3">
    <name type="scientific">Terribacillus saccharophilus</name>
    <dbReference type="NCBI Taxonomy" id="361277"/>
    <lineage>
        <taxon>Bacteria</taxon>
        <taxon>Bacillati</taxon>
        <taxon>Bacillota</taxon>
        <taxon>Bacilli</taxon>
        <taxon>Bacillales</taxon>
        <taxon>Bacillaceae</taxon>
        <taxon>Terribacillus</taxon>
    </lineage>
</organism>
<keyword evidence="1" id="KW-0472">Membrane</keyword>